<reference evidence="2 4" key="2">
    <citation type="journal article" date="2013" name="Nature">
        <title>Insights into bilaterian evolution from three spiralian genomes.</title>
        <authorList>
            <person name="Simakov O."/>
            <person name="Marletaz F."/>
            <person name="Cho S.J."/>
            <person name="Edsinger-Gonzales E."/>
            <person name="Havlak P."/>
            <person name="Hellsten U."/>
            <person name="Kuo D.H."/>
            <person name="Larsson T."/>
            <person name="Lv J."/>
            <person name="Arendt D."/>
            <person name="Savage R."/>
            <person name="Osoegawa K."/>
            <person name="de Jong P."/>
            <person name="Grimwood J."/>
            <person name="Chapman J.A."/>
            <person name="Shapiro H."/>
            <person name="Aerts A."/>
            <person name="Otillar R.P."/>
            <person name="Terry A.Y."/>
            <person name="Boore J.L."/>
            <person name="Grigoriev I.V."/>
            <person name="Lindberg D.R."/>
            <person name="Seaver E.C."/>
            <person name="Weisblat D.A."/>
            <person name="Putnam N.H."/>
            <person name="Rokhsar D.S."/>
        </authorList>
    </citation>
    <scope>NUCLEOTIDE SEQUENCE</scope>
</reference>
<sequence>MLRFYFLLLSFSIGYLEAKVAKNHPKFPIFTGVINRFAEPGDEVWLSKELIVTDWSGISGEICGYGVRHSKSEDHPFKINLIDPERGLARVYLKDGWSLEMIKDPKYKMEIYPYDCQSGAHGSRWGF</sequence>
<dbReference type="EnsemblMetazoa" id="HelroT183461">
    <property type="protein sequence ID" value="HelroP183461"/>
    <property type="gene ID" value="HelroG183461"/>
</dbReference>
<protein>
    <submittedName>
        <fullName evidence="2 3">Uncharacterized protein</fullName>
    </submittedName>
</protein>
<gene>
    <name evidence="3" type="primary">20209049</name>
    <name evidence="2" type="ORF">HELRODRAFT_183461</name>
</gene>
<name>T1FJQ0_HELRO</name>
<organism evidence="3 4">
    <name type="scientific">Helobdella robusta</name>
    <name type="common">Californian leech</name>
    <dbReference type="NCBI Taxonomy" id="6412"/>
    <lineage>
        <taxon>Eukaryota</taxon>
        <taxon>Metazoa</taxon>
        <taxon>Spiralia</taxon>
        <taxon>Lophotrochozoa</taxon>
        <taxon>Annelida</taxon>
        <taxon>Clitellata</taxon>
        <taxon>Hirudinea</taxon>
        <taxon>Rhynchobdellida</taxon>
        <taxon>Glossiphoniidae</taxon>
        <taxon>Helobdella</taxon>
    </lineage>
</organism>
<evidence type="ECO:0000313" key="4">
    <source>
        <dbReference type="Proteomes" id="UP000015101"/>
    </source>
</evidence>
<keyword evidence="4" id="KW-1185">Reference proteome</keyword>
<dbReference type="HOGENOM" id="CLU_1972873_0_0_1"/>
<dbReference type="Proteomes" id="UP000015101">
    <property type="component" value="Unassembled WGS sequence"/>
</dbReference>
<reference evidence="4" key="1">
    <citation type="submission" date="2012-12" db="EMBL/GenBank/DDBJ databases">
        <authorList>
            <person name="Hellsten U."/>
            <person name="Grimwood J."/>
            <person name="Chapman J.A."/>
            <person name="Shapiro H."/>
            <person name="Aerts A."/>
            <person name="Otillar R.P."/>
            <person name="Terry A.Y."/>
            <person name="Boore J.L."/>
            <person name="Simakov O."/>
            <person name="Marletaz F."/>
            <person name="Cho S.-J."/>
            <person name="Edsinger-Gonzales E."/>
            <person name="Havlak P."/>
            <person name="Kuo D.-H."/>
            <person name="Larsson T."/>
            <person name="Lv J."/>
            <person name="Arendt D."/>
            <person name="Savage R."/>
            <person name="Osoegawa K."/>
            <person name="de Jong P."/>
            <person name="Lindberg D.R."/>
            <person name="Seaver E.C."/>
            <person name="Weisblat D.A."/>
            <person name="Putnam N.H."/>
            <person name="Grigoriev I.V."/>
            <person name="Rokhsar D.S."/>
        </authorList>
    </citation>
    <scope>NUCLEOTIDE SEQUENCE</scope>
</reference>
<accession>T1FJQ0</accession>
<feature type="signal peptide" evidence="1">
    <location>
        <begin position="1"/>
        <end position="18"/>
    </location>
</feature>
<keyword evidence="1" id="KW-0732">Signal</keyword>
<feature type="chain" id="PRO_5010980810" evidence="1">
    <location>
        <begin position="19"/>
        <end position="127"/>
    </location>
</feature>
<dbReference type="AlphaFoldDB" id="T1FJQ0"/>
<dbReference type="EMBL" id="KB095851">
    <property type="protein sequence ID" value="ESO11146.1"/>
    <property type="molecule type" value="Genomic_DNA"/>
</dbReference>
<evidence type="ECO:0000313" key="3">
    <source>
        <dbReference type="EnsemblMetazoa" id="HelroP183461"/>
    </source>
</evidence>
<proteinExistence type="predicted"/>
<dbReference type="GeneID" id="20209049"/>
<evidence type="ECO:0000256" key="1">
    <source>
        <dbReference type="SAM" id="SignalP"/>
    </source>
</evidence>
<dbReference type="KEGG" id="hro:HELRODRAFT_183461"/>
<dbReference type="EMBL" id="AMQM01008789">
    <property type="status" value="NOT_ANNOTATED_CDS"/>
    <property type="molecule type" value="Genomic_DNA"/>
</dbReference>
<evidence type="ECO:0000313" key="2">
    <source>
        <dbReference type="EMBL" id="ESO11146.1"/>
    </source>
</evidence>
<reference evidence="3" key="3">
    <citation type="submission" date="2015-06" db="UniProtKB">
        <authorList>
            <consortium name="EnsemblMetazoa"/>
        </authorList>
    </citation>
    <scope>IDENTIFICATION</scope>
</reference>
<dbReference type="CTD" id="20209049"/>
<dbReference type="InParanoid" id="T1FJQ0"/>
<dbReference type="RefSeq" id="XP_009010741.1">
    <property type="nucleotide sequence ID" value="XM_009012493.1"/>
</dbReference>